<proteinExistence type="predicted"/>
<gene>
    <name evidence="8" type="ORF">JAAARDRAFT_406213</name>
</gene>
<evidence type="ECO:0000256" key="2">
    <source>
        <dbReference type="ARBA" id="ARBA00022737"/>
    </source>
</evidence>
<feature type="region of interest" description="Disordered" evidence="6">
    <location>
        <begin position="46"/>
        <end position="76"/>
    </location>
</feature>
<dbReference type="InParanoid" id="A0A067PST5"/>
<dbReference type="GO" id="GO:0000981">
    <property type="term" value="F:DNA-binding transcription factor activity, RNA polymerase II-specific"/>
    <property type="evidence" value="ECO:0007669"/>
    <property type="project" value="TreeGrafter"/>
</dbReference>
<feature type="domain" description="C2H2-type" evidence="7">
    <location>
        <begin position="85"/>
        <end position="112"/>
    </location>
</feature>
<protein>
    <recommendedName>
        <fullName evidence="7">C2H2-type domain-containing protein</fullName>
    </recommendedName>
</protein>
<evidence type="ECO:0000256" key="1">
    <source>
        <dbReference type="ARBA" id="ARBA00022723"/>
    </source>
</evidence>
<dbReference type="PROSITE" id="PS00028">
    <property type="entry name" value="ZINC_FINGER_C2H2_1"/>
    <property type="match status" value="2"/>
</dbReference>
<dbReference type="PANTHER" id="PTHR23235:SF178">
    <property type="entry name" value="C2H2-TYPE DOMAIN-CONTAINING PROTEIN-RELATED"/>
    <property type="match status" value="1"/>
</dbReference>
<dbReference type="Proteomes" id="UP000027265">
    <property type="component" value="Unassembled WGS sequence"/>
</dbReference>
<dbReference type="PROSITE" id="PS50157">
    <property type="entry name" value="ZINC_FINGER_C2H2_2"/>
    <property type="match status" value="2"/>
</dbReference>
<dbReference type="AlphaFoldDB" id="A0A067PST5"/>
<feature type="compositionally biased region" description="Low complexity" evidence="6">
    <location>
        <begin position="46"/>
        <end position="71"/>
    </location>
</feature>
<dbReference type="SUPFAM" id="SSF57667">
    <property type="entry name" value="beta-beta-alpha zinc fingers"/>
    <property type="match status" value="1"/>
</dbReference>
<evidence type="ECO:0000313" key="9">
    <source>
        <dbReference type="Proteomes" id="UP000027265"/>
    </source>
</evidence>
<dbReference type="Gene3D" id="3.30.160.60">
    <property type="entry name" value="Classic Zinc Finger"/>
    <property type="match status" value="2"/>
</dbReference>
<keyword evidence="1" id="KW-0479">Metal-binding</keyword>
<dbReference type="InterPro" id="IPR036236">
    <property type="entry name" value="Znf_C2H2_sf"/>
</dbReference>
<evidence type="ECO:0000256" key="5">
    <source>
        <dbReference type="PROSITE-ProRule" id="PRU00042"/>
    </source>
</evidence>
<dbReference type="STRING" id="933084.A0A067PST5"/>
<dbReference type="SMART" id="SM00355">
    <property type="entry name" value="ZnF_C2H2"/>
    <property type="match status" value="2"/>
</dbReference>
<dbReference type="EMBL" id="KL197729">
    <property type="protein sequence ID" value="KDQ54362.1"/>
    <property type="molecule type" value="Genomic_DNA"/>
</dbReference>
<evidence type="ECO:0000256" key="4">
    <source>
        <dbReference type="ARBA" id="ARBA00022833"/>
    </source>
</evidence>
<evidence type="ECO:0000256" key="6">
    <source>
        <dbReference type="SAM" id="MobiDB-lite"/>
    </source>
</evidence>
<sequence>MVDAHHSAPFVYHLPATNVHASNPQMTINTNIPPYFPPFNDFSPSVGTPSSYTSSPTPVQSVRVSPAGLRASRARRADRERPGAFICEICFQDFTRRCNLDAHTRSHLGLKPYACTECTRQFGTKSVLNRHKRALHPDLA</sequence>
<dbReference type="PANTHER" id="PTHR23235">
    <property type="entry name" value="KRUEPPEL-LIKE TRANSCRIPTION FACTOR"/>
    <property type="match status" value="1"/>
</dbReference>
<dbReference type="HOGENOM" id="CLU_152693_0_0_1"/>
<keyword evidence="2" id="KW-0677">Repeat</keyword>
<evidence type="ECO:0000259" key="7">
    <source>
        <dbReference type="PROSITE" id="PS50157"/>
    </source>
</evidence>
<organism evidence="8 9">
    <name type="scientific">Jaapia argillacea MUCL 33604</name>
    <dbReference type="NCBI Taxonomy" id="933084"/>
    <lineage>
        <taxon>Eukaryota</taxon>
        <taxon>Fungi</taxon>
        <taxon>Dikarya</taxon>
        <taxon>Basidiomycota</taxon>
        <taxon>Agaricomycotina</taxon>
        <taxon>Agaricomycetes</taxon>
        <taxon>Agaricomycetidae</taxon>
        <taxon>Jaapiales</taxon>
        <taxon>Jaapiaceae</taxon>
        <taxon>Jaapia</taxon>
    </lineage>
</organism>
<evidence type="ECO:0000313" key="8">
    <source>
        <dbReference type="EMBL" id="KDQ54362.1"/>
    </source>
</evidence>
<reference evidence="9" key="1">
    <citation type="journal article" date="2014" name="Proc. Natl. Acad. Sci. U.S.A.">
        <title>Extensive sampling of basidiomycete genomes demonstrates inadequacy of the white-rot/brown-rot paradigm for wood decay fungi.</title>
        <authorList>
            <person name="Riley R."/>
            <person name="Salamov A.A."/>
            <person name="Brown D.W."/>
            <person name="Nagy L.G."/>
            <person name="Floudas D."/>
            <person name="Held B.W."/>
            <person name="Levasseur A."/>
            <person name="Lombard V."/>
            <person name="Morin E."/>
            <person name="Otillar R."/>
            <person name="Lindquist E.A."/>
            <person name="Sun H."/>
            <person name="LaButti K.M."/>
            <person name="Schmutz J."/>
            <person name="Jabbour D."/>
            <person name="Luo H."/>
            <person name="Baker S.E."/>
            <person name="Pisabarro A.G."/>
            <person name="Walton J.D."/>
            <person name="Blanchette R.A."/>
            <person name="Henrissat B."/>
            <person name="Martin F."/>
            <person name="Cullen D."/>
            <person name="Hibbett D.S."/>
            <person name="Grigoriev I.V."/>
        </authorList>
    </citation>
    <scope>NUCLEOTIDE SEQUENCE [LARGE SCALE GENOMIC DNA]</scope>
    <source>
        <strain evidence="9">MUCL 33604</strain>
    </source>
</reference>
<keyword evidence="3 5" id="KW-0863">Zinc-finger</keyword>
<evidence type="ECO:0000256" key="3">
    <source>
        <dbReference type="ARBA" id="ARBA00022771"/>
    </source>
</evidence>
<dbReference type="Pfam" id="PF00096">
    <property type="entry name" value="zf-C2H2"/>
    <property type="match status" value="2"/>
</dbReference>
<dbReference type="FunFam" id="3.30.160.60:FF:002343">
    <property type="entry name" value="Zinc finger protein 33A"/>
    <property type="match status" value="1"/>
</dbReference>
<keyword evidence="9" id="KW-1185">Reference proteome</keyword>
<dbReference type="GO" id="GO:0000978">
    <property type="term" value="F:RNA polymerase II cis-regulatory region sequence-specific DNA binding"/>
    <property type="evidence" value="ECO:0007669"/>
    <property type="project" value="TreeGrafter"/>
</dbReference>
<feature type="domain" description="C2H2-type" evidence="7">
    <location>
        <begin position="113"/>
        <end position="140"/>
    </location>
</feature>
<dbReference type="InterPro" id="IPR013087">
    <property type="entry name" value="Znf_C2H2_type"/>
</dbReference>
<dbReference type="OrthoDB" id="3437960at2759"/>
<name>A0A067PST5_9AGAM</name>
<dbReference type="GO" id="GO:0008270">
    <property type="term" value="F:zinc ion binding"/>
    <property type="evidence" value="ECO:0007669"/>
    <property type="project" value="UniProtKB-KW"/>
</dbReference>
<accession>A0A067PST5</accession>
<keyword evidence="4" id="KW-0862">Zinc</keyword>